<feature type="region of interest" description="Disordered" evidence="1">
    <location>
        <begin position="67"/>
        <end position="86"/>
    </location>
</feature>
<accession>A0ABQ2AQF3</accession>
<sequence>MRRPVFRYGLQAMRHMQGTQRRQGMLLTQAAQRMQQHQGIQPAGQRHTPARRATPGGKGLQEAIFEGHGAGRMAGKHCARPVSQAQ</sequence>
<evidence type="ECO:0000313" key="2">
    <source>
        <dbReference type="EMBL" id="GGH94306.1"/>
    </source>
</evidence>
<gene>
    <name evidence="2" type="ORF">GCM10007363_20930</name>
</gene>
<organism evidence="2 3">
    <name type="scientific">Pseudomonas fluvialis</name>
    <dbReference type="NCBI Taxonomy" id="1793966"/>
    <lineage>
        <taxon>Bacteria</taxon>
        <taxon>Pseudomonadati</taxon>
        <taxon>Pseudomonadota</taxon>
        <taxon>Gammaproteobacteria</taxon>
        <taxon>Pseudomonadales</taxon>
        <taxon>Pseudomonadaceae</taxon>
        <taxon>Pseudomonas</taxon>
    </lineage>
</organism>
<evidence type="ECO:0000313" key="3">
    <source>
        <dbReference type="Proteomes" id="UP000655550"/>
    </source>
</evidence>
<dbReference type="Proteomes" id="UP000655550">
    <property type="component" value="Unassembled WGS sequence"/>
</dbReference>
<dbReference type="EMBL" id="BMDE01000006">
    <property type="protein sequence ID" value="GGH94306.1"/>
    <property type="molecule type" value="Genomic_DNA"/>
</dbReference>
<keyword evidence="3" id="KW-1185">Reference proteome</keyword>
<protein>
    <submittedName>
        <fullName evidence="2">Uncharacterized protein</fullName>
    </submittedName>
</protein>
<comment type="caution">
    <text evidence="2">The sequence shown here is derived from an EMBL/GenBank/DDBJ whole genome shotgun (WGS) entry which is preliminary data.</text>
</comment>
<evidence type="ECO:0000256" key="1">
    <source>
        <dbReference type="SAM" id="MobiDB-lite"/>
    </source>
</evidence>
<reference evidence="3" key="1">
    <citation type="journal article" date="2019" name="Int. J. Syst. Evol. Microbiol.">
        <title>The Global Catalogue of Microorganisms (GCM) 10K type strain sequencing project: providing services to taxonomists for standard genome sequencing and annotation.</title>
        <authorList>
            <consortium name="The Broad Institute Genomics Platform"/>
            <consortium name="The Broad Institute Genome Sequencing Center for Infectious Disease"/>
            <person name="Wu L."/>
            <person name="Ma J."/>
        </authorList>
    </citation>
    <scope>NUCLEOTIDE SEQUENCE [LARGE SCALE GENOMIC DNA]</scope>
    <source>
        <strain evidence="3">CCM 8778</strain>
    </source>
</reference>
<feature type="region of interest" description="Disordered" evidence="1">
    <location>
        <begin position="34"/>
        <end position="59"/>
    </location>
</feature>
<name>A0ABQ2AQF3_9PSED</name>
<proteinExistence type="predicted"/>